<dbReference type="InterPro" id="IPR025338">
    <property type="entry name" value="DUF4244"/>
</dbReference>
<gene>
    <name evidence="3" type="ORF">E0H58_32015</name>
</gene>
<dbReference type="Pfam" id="PF14029">
    <property type="entry name" value="DUF4244"/>
    <property type="match status" value="1"/>
</dbReference>
<protein>
    <submittedName>
        <fullName evidence="3">DUF4244 domain-containing protein</fullName>
    </submittedName>
</protein>
<evidence type="ECO:0000256" key="1">
    <source>
        <dbReference type="SAM" id="MobiDB-lite"/>
    </source>
</evidence>
<keyword evidence="2" id="KW-0812">Transmembrane</keyword>
<accession>A0ABY1ZXA3</accession>
<dbReference type="EMBL" id="SJJY01000008">
    <property type="protein sequence ID" value="TCC19524.1"/>
    <property type="molecule type" value="Genomic_DNA"/>
</dbReference>
<organism evidence="3 4">
    <name type="scientific">Kribbella speibonae</name>
    <dbReference type="NCBI Taxonomy" id="1572660"/>
    <lineage>
        <taxon>Bacteria</taxon>
        <taxon>Bacillati</taxon>
        <taxon>Actinomycetota</taxon>
        <taxon>Actinomycetes</taxon>
        <taxon>Propionibacteriales</taxon>
        <taxon>Kribbellaceae</taxon>
        <taxon>Kribbella</taxon>
    </lineage>
</organism>
<evidence type="ECO:0000313" key="4">
    <source>
        <dbReference type="Proteomes" id="UP000292385"/>
    </source>
</evidence>
<feature type="transmembrane region" description="Helical" evidence="2">
    <location>
        <begin position="106"/>
        <end position="124"/>
    </location>
</feature>
<keyword evidence="2" id="KW-0472">Membrane</keyword>
<comment type="caution">
    <text evidence="3">The sequence shown here is derived from an EMBL/GenBank/DDBJ whole genome shotgun (WGS) entry which is preliminary data.</text>
</comment>
<dbReference type="Proteomes" id="UP000292385">
    <property type="component" value="Unassembled WGS sequence"/>
</dbReference>
<feature type="compositionally biased region" description="Polar residues" evidence="1">
    <location>
        <begin position="1"/>
        <end position="18"/>
    </location>
</feature>
<proteinExistence type="predicted"/>
<evidence type="ECO:0000256" key="2">
    <source>
        <dbReference type="SAM" id="Phobius"/>
    </source>
</evidence>
<feature type="region of interest" description="Disordered" evidence="1">
    <location>
        <begin position="1"/>
        <end position="40"/>
    </location>
</feature>
<keyword evidence="4" id="KW-1185">Reference proteome</keyword>
<evidence type="ECO:0000313" key="3">
    <source>
        <dbReference type="EMBL" id="TCC19524.1"/>
    </source>
</evidence>
<reference evidence="3 4" key="1">
    <citation type="submission" date="2019-02" db="EMBL/GenBank/DDBJ databases">
        <title>Kribbella capetownensis sp. nov. and Kribbella speibonae sp. nov., isolated from soil.</title>
        <authorList>
            <person name="Curtis S.M."/>
            <person name="Norton I."/>
            <person name="Everest G.J."/>
            <person name="Meyers P.R."/>
        </authorList>
    </citation>
    <scope>NUCLEOTIDE SEQUENCE [LARGE SCALE GENOMIC DNA]</scope>
    <source>
        <strain evidence="3 4">SK5</strain>
    </source>
</reference>
<name>A0ABY1ZXA3_9ACTN</name>
<keyword evidence="2" id="KW-1133">Transmembrane helix</keyword>
<sequence>MPTPAVATTNHPRPTQATPHPVPYPRNQLEPNAPDTSTRVRRPRLTPFRALRTRGAAANTRHTTGPSLIRQVGADRTRSTGIRRLYSKGINRLRHRAERGAVTAEYAIMIVGACAIGGVLVALLRSPAMQNALKSIINYGLKLAGVEGVHL</sequence>